<dbReference type="InterPro" id="IPR036390">
    <property type="entry name" value="WH_DNA-bd_sf"/>
</dbReference>
<dbReference type="Pfam" id="PF01022">
    <property type="entry name" value="HTH_5"/>
    <property type="match status" value="1"/>
</dbReference>
<dbReference type="SUPFAM" id="SSF46785">
    <property type="entry name" value="Winged helix' DNA-binding domain"/>
    <property type="match status" value="1"/>
</dbReference>
<organism evidence="2 3">
    <name type="scientific">candidate division WOR-3 bacterium</name>
    <dbReference type="NCBI Taxonomy" id="2052148"/>
    <lineage>
        <taxon>Bacteria</taxon>
        <taxon>Bacteria division WOR-3</taxon>
    </lineage>
</organism>
<dbReference type="EMBL" id="DMZY01000150">
    <property type="protein sequence ID" value="HAV92540.1"/>
    <property type="molecule type" value="Genomic_DNA"/>
</dbReference>
<dbReference type="PRINTS" id="PR00778">
    <property type="entry name" value="HTHARSR"/>
</dbReference>
<dbReference type="InterPro" id="IPR036388">
    <property type="entry name" value="WH-like_DNA-bd_sf"/>
</dbReference>
<accession>A0A350HAH4</accession>
<dbReference type="GO" id="GO:0003700">
    <property type="term" value="F:DNA-binding transcription factor activity"/>
    <property type="evidence" value="ECO:0007669"/>
    <property type="project" value="InterPro"/>
</dbReference>
<dbReference type="Gene3D" id="1.10.10.10">
    <property type="entry name" value="Winged helix-like DNA-binding domain superfamily/Winged helix DNA-binding domain"/>
    <property type="match status" value="1"/>
</dbReference>
<protein>
    <recommendedName>
        <fullName evidence="1">HTH arsR-type domain-containing protein</fullName>
    </recommendedName>
</protein>
<gene>
    <name evidence="2" type="ORF">DCW38_05090</name>
</gene>
<sequence length="120" mass="13784">MDKLILLFTVLSDKIRIRIVKLLIKKMCTSFELAEIFQTTDDEMKAHLNELRHSGLISEVTDGEFVTYFVKGSGAIFDKYTQDVLNIISNNFNSDEVVLNDYTKSRTMNRDEVAKKRGIS</sequence>
<dbReference type="AlphaFoldDB" id="A0A350HAH4"/>
<dbReference type="InterPro" id="IPR001845">
    <property type="entry name" value="HTH_ArsR_DNA-bd_dom"/>
</dbReference>
<dbReference type="InterPro" id="IPR011991">
    <property type="entry name" value="ArsR-like_HTH"/>
</dbReference>
<dbReference type="CDD" id="cd00090">
    <property type="entry name" value="HTH_ARSR"/>
    <property type="match status" value="1"/>
</dbReference>
<evidence type="ECO:0000259" key="1">
    <source>
        <dbReference type="PROSITE" id="PS50987"/>
    </source>
</evidence>
<evidence type="ECO:0000313" key="3">
    <source>
        <dbReference type="Proteomes" id="UP000264062"/>
    </source>
</evidence>
<comment type="caution">
    <text evidence="2">The sequence shown here is derived from an EMBL/GenBank/DDBJ whole genome shotgun (WGS) entry which is preliminary data.</text>
</comment>
<name>A0A350HAH4_UNCW3</name>
<evidence type="ECO:0000313" key="2">
    <source>
        <dbReference type="EMBL" id="HAV92540.1"/>
    </source>
</evidence>
<dbReference type="SMART" id="SM00418">
    <property type="entry name" value="HTH_ARSR"/>
    <property type="match status" value="1"/>
</dbReference>
<dbReference type="PROSITE" id="PS50987">
    <property type="entry name" value="HTH_ARSR_2"/>
    <property type="match status" value="1"/>
</dbReference>
<feature type="domain" description="HTH arsR-type" evidence="1">
    <location>
        <begin position="1"/>
        <end position="96"/>
    </location>
</feature>
<proteinExistence type="predicted"/>
<reference evidence="2 3" key="1">
    <citation type="journal article" date="2018" name="Nat. Biotechnol.">
        <title>A standardized bacterial taxonomy based on genome phylogeny substantially revises the tree of life.</title>
        <authorList>
            <person name="Parks D.H."/>
            <person name="Chuvochina M."/>
            <person name="Waite D.W."/>
            <person name="Rinke C."/>
            <person name="Skarshewski A."/>
            <person name="Chaumeil P.A."/>
            <person name="Hugenholtz P."/>
        </authorList>
    </citation>
    <scope>NUCLEOTIDE SEQUENCE [LARGE SCALE GENOMIC DNA]</scope>
    <source>
        <strain evidence="2">UBA9956</strain>
    </source>
</reference>
<dbReference type="Proteomes" id="UP000264062">
    <property type="component" value="Unassembled WGS sequence"/>
</dbReference>